<name>A0AAE6ZDZ0_9BACT</name>
<proteinExistence type="predicted"/>
<reference evidence="2" key="1">
    <citation type="submission" date="2020-04" db="EMBL/GenBank/DDBJ databases">
        <authorList>
            <person name="Kittiwongwattana C."/>
        </authorList>
    </citation>
    <scope>NUCLEOTIDE SEQUENCE [LARGE SCALE GENOMIC DNA]</scope>
    <source>
        <strain evidence="2">1310</strain>
    </source>
</reference>
<dbReference type="KEGG" id="coy:HF329_07625"/>
<gene>
    <name evidence="1" type="ORF">HF329_07625</name>
</gene>
<evidence type="ECO:0000313" key="2">
    <source>
        <dbReference type="Proteomes" id="UP000502421"/>
    </source>
</evidence>
<evidence type="ECO:0000313" key="1">
    <source>
        <dbReference type="EMBL" id="QJB31177.1"/>
    </source>
</evidence>
<dbReference type="RefSeq" id="WP_168803444.1">
    <property type="nucleotide sequence ID" value="NZ_CP051205.1"/>
</dbReference>
<dbReference type="Proteomes" id="UP000502421">
    <property type="component" value="Chromosome"/>
</dbReference>
<protein>
    <submittedName>
        <fullName evidence="1">Uncharacterized protein</fullName>
    </submittedName>
</protein>
<dbReference type="EMBL" id="CP051205">
    <property type="protein sequence ID" value="QJB31177.1"/>
    <property type="molecule type" value="Genomic_DNA"/>
</dbReference>
<accession>A0AAE6ZDZ0</accession>
<sequence>MKILRLLFLVLITVCVLPQVEQHDSYVRSQQQHTFSITQYVLKHTPRYKTTIKKLKRRPVGINDSHSQVCSIYCASLPPYFIYVDDTRTGYHCNPYLSVPVPLRSWRGPPTTRNFYFGIC</sequence>
<organism evidence="1 2">
    <name type="scientific">Chitinophaga oryzae</name>
    <dbReference type="NCBI Taxonomy" id="2725414"/>
    <lineage>
        <taxon>Bacteria</taxon>
        <taxon>Pseudomonadati</taxon>
        <taxon>Bacteroidota</taxon>
        <taxon>Chitinophagia</taxon>
        <taxon>Chitinophagales</taxon>
        <taxon>Chitinophagaceae</taxon>
        <taxon>Chitinophaga</taxon>
    </lineage>
</organism>
<dbReference type="AlphaFoldDB" id="A0AAE6ZDZ0"/>